<proteinExistence type="predicted"/>
<dbReference type="Pfam" id="PF03965">
    <property type="entry name" value="Penicillinase_R"/>
    <property type="match status" value="1"/>
</dbReference>
<name>A0A9X2EQM9_9GAMM</name>
<keyword evidence="2" id="KW-0238">DNA-binding</keyword>
<dbReference type="Proteomes" id="UP001139028">
    <property type="component" value="Unassembled WGS sequence"/>
</dbReference>
<gene>
    <name evidence="4" type="ORF">MO867_19765</name>
</gene>
<evidence type="ECO:0000313" key="4">
    <source>
        <dbReference type="EMBL" id="MCO1336572.1"/>
    </source>
</evidence>
<accession>A0A9X2EQM9</accession>
<dbReference type="EMBL" id="JALBWM010000152">
    <property type="protein sequence ID" value="MCO1336572.1"/>
    <property type="molecule type" value="Genomic_DNA"/>
</dbReference>
<evidence type="ECO:0000256" key="2">
    <source>
        <dbReference type="ARBA" id="ARBA00023125"/>
    </source>
</evidence>
<sequence length="55" mass="6315">MKNVIFTPPSVSRNDFTEEETTGFISRFFDGKMVPLIANLSNHKKISGKWLKEID</sequence>
<evidence type="ECO:0000313" key="5">
    <source>
        <dbReference type="Proteomes" id="UP001139028"/>
    </source>
</evidence>
<dbReference type="AlphaFoldDB" id="A0A9X2EQM9"/>
<dbReference type="Gene3D" id="1.10.4040.10">
    <property type="entry name" value="Penicillinase repressor domain"/>
    <property type="match status" value="1"/>
</dbReference>
<reference evidence="4" key="1">
    <citation type="journal article" date="2022" name="Arch. Microbiol.">
        <title>Microbulbifer okhotskensis sp. nov., isolated from a deep bottom sediment of the Okhotsk Sea.</title>
        <authorList>
            <person name="Romanenko L."/>
            <person name="Kurilenko V."/>
            <person name="Otstavnykh N."/>
            <person name="Velansky P."/>
            <person name="Isaeva M."/>
            <person name="Mikhailov V."/>
        </authorList>
    </citation>
    <scope>NUCLEOTIDE SEQUENCE</scope>
    <source>
        <strain evidence="4">OS29</strain>
    </source>
</reference>
<dbReference type="GO" id="GO:0045892">
    <property type="term" value="P:negative regulation of DNA-templated transcription"/>
    <property type="evidence" value="ECO:0007669"/>
    <property type="project" value="InterPro"/>
</dbReference>
<comment type="caution">
    <text evidence="4">The sequence shown here is derived from an EMBL/GenBank/DDBJ whole genome shotgun (WGS) entry which is preliminary data.</text>
</comment>
<keyword evidence="3" id="KW-0804">Transcription</keyword>
<dbReference type="InterPro" id="IPR005650">
    <property type="entry name" value="BlaI_family"/>
</dbReference>
<protein>
    <submittedName>
        <fullName evidence="4">BlaI/MecI/CopY family transcriptional regulator</fullName>
    </submittedName>
</protein>
<keyword evidence="1" id="KW-0805">Transcription regulation</keyword>
<keyword evidence="5" id="KW-1185">Reference proteome</keyword>
<evidence type="ECO:0000256" key="1">
    <source>
        <dbReference type="ARBA" id="ARBA00023015"/>
    </source>
</evidence>
<dbReference type="GO" id="GO:0003677">
    <property type="term" value="F:DNA binding"/>
    <property type="evidence" value="ECO:0007669"/>
    <property type="project" value="UniProtKB-KW"/>
</dbReference>
<evidence type="ECO:0000256" key="3">
    <source>
        <dbReference type="ARBA" id="ARBA00023163"/>
    </source>
</evidence>
<organism evidence="4 5">
    <name type="scientific">Microbulbifer okhotskensis</name>
    <dbReference type="NCBI Taxonomy" id="2926617"/>
    <lineage>
        <taxon>Bacteria</taxon>
        <taxon>Pseudomonadati</taxon>
        <taxon>Pseudomonadota</taxon>
        <taxon>Gammaproteobacteria</taxon>
        <taxon>Cellvibrionales</taxon>
        <taxon>Microbulbiferaceae</taxon>
        <taxon>Microbulbifer</taxon>
    </lineage>
</organism>